<organism evidence="2 3">
    <name type="scientific">Pleurodeles waltl</name>
    <name type="common">Iberian ribbed newt</name>
    <dbReference type="NCBI Taxonomy" id="8319"/>
    <lineage>
        <taxon>Eukaryota</taxon>
        <taxon>Metazoa</taxon>
        <taxon>Chordata</taxon>
        <taxon>Craniata</taxon>
        <taxon>Vertebrata</taxon>
        <taxon>Euteleostomi</taxon>
        <taxon>Amphibia</taxon>
        <taxon>Batrachia</taxon>
        <taxon>Caudata</taxon>
        <taxon>Salamandroidea</taxon>
        <taxon>Salamandridae</taxon>
        <taxon>Pleurodelinae</taxon>
        <taxon>Pleurodeles</taxon>
    </lineage>
</organism>
<gene>
    <name evidence="2" type="ORF">NDU88_006500</name>
</gene>
<protein>
    <submittedName>
        <fullName evidence="2">Uncharacterized protein</fullName>
    </submittedName>
</protein>
<name>A0AAV7N2J8_PLEWA</name>
<sequence>MHLSTEGARGRSAARAGPRVLGRHSRQVEAAARAGLDCGPGVWRLARRQREYGGALGGGWASLGRRACGGASPVSPAPEWRDGWACMLGPAGGDSAEDGERAKTPWSSCVRLWRGRSGPWRPVDGAGGPWWPLSGVESSCLWEWPYGVSCRGEADGCW</sequence>
<accession>A0AAV7N2J8</accession>
<comment type="caution">
    <text evidence="2">The sequence shown here is derived from an EMBL/GenBank/DDBJ whole genome shotgun (WGS) entry which is preliminary data.</text>
</comment>
<evidence type="ECO:0000313" key="2">
    <source>
        <dbReference type="EMBL" id="KAJ1109135.1"/>
    </source>
</evidence>
<proteinExistence type="predicted"/>
<dbReference type="AlphaFoldDB" id="A0AAV7N2J8"/>
<keyword evidence="3" id="KW-1185">Reference proteome</keyword>
<dbReference type="Proteomes" id="UP001066276">
    <property type="component" value="Chromosome 9"/>
</dbReference>
<evidence type="ECO:0000256" key="1">
    <source>
        <dbReference type="SAM" id="MobiDB-lite"/>
    </source>
</evidence>
<feature type="compositionally biased region" description="Low complexity" evidence="1">
    <location>
        <begin position="10"/>
        <end position="19"/>
    </location>
</feature>
<dbReference type="EMBL" id="JANPWB010000013">
    <property type="protein sequence ID" value="KAJ1109135.1"/>
    <property type="molecule type" value="Genomic_DNA"/>
</dbReference>
<evidence type="ECO:0000313" key="3">
    <source>
        <dbReference type="Proteomes" id="UP001066276"/>
    </source>
</evidence>
<feature type="region of interest" description="Disordered" evidence="1">
    <location>
        <begin position="1"/>
        <end position="23"/>
    </location>
</feature>
<reference evidence="2" key="1">
    <citation type="journal article" date="2022" name="bioRxiv">
        <title>Sequencing and chromosome-scale assembly of the giantPleurodeles waltlgenome.</title>
        <authorList>
            <person name="Brown T."/>
            <person name="Elewa A."/>
            <person name="Iarovenko S."/>
            <person name="Subramanian E."/>
            <person name="Araus A.J."/>
            <person name="Petzold A."/>
            <person name="Susuki M."/>
            <person name="Suzuki K.-i.T."/>
            <person name="Hayashi T."/>
            <person name="Toyoda A."/>
            <person name="Oliveira C."/>
            <person name="Osipova E."/>
            <person name="Leigh N.D."/>
            <person name="Simon A."/>
            <person name="Yun M.H."/>
        </authorList>
    </citation>
    <scope>NUCLEOTIDE SEQUENCE</scope>
    <source>
        <strain evidence="2">20211129_DDA</strain>
        <tissue evidence="2">Liver</tissue>
    </source>
</reference>